<dbReference type="InterPro" id="IPR006059">
    <property type="entry name" value="SBP"/>
</dbReference>
<dbReference type="Gene3D" id="3.40.190.10">
    <property type="entry name" value="Periplasmic binding protein-like II"/>
    <property type="match status" value="2"/>
</dbReference>
<sequence length="381" mass="42223">MFNPKEFNPKEFNPHQQDCIEVLIEKTRRGQIDRRTFLKGMGLMAALPLALRNGVSFAAGDKPLVVVNWGGDAIKAFGKAWTEGFSKATGIPVKIDGGGPTEGAIRTQLSSGRVSWDVVDAESSILQNLGKEGLVQPIDYNVVSRDKVLPGFAYEYGIADYMLSYVIAYDSERFGDKAPKTWADFWDVKTFPGKRTLYKWMNGMLEAALLADGVAPDKLYPLDVPRAMKKIEELKPHVLAFWGSGAETQQLLIEGEVSMGAIWNTRAQVITEDSEDRIKWTFDNALLGCSNWGVLKGNPAGTEAAMKFIAYAQDPQSQVELFKMFGNGPANPAAAALIPEDRKHLNCTDPANLPKQIMLSHEWYTDHYAATLEQYLTHISK</sequence>
<dbReference type="Pfam" id="PF13416">
    <property type="entry name" value="SBP_bac_8"/>
    <property type="match status" value="1"/>
</dbReference>
<dbReference type="SUPFAM" id="SSF53850">
    <property type="entry name" value="Periplasmic binding protein-like II"/>
    <property type="match status" value="1"/>
</dbReference>
<protein>
    <submittedName>
        <fullName evidence="2">ABC transporter substrate-binding protein</fullName>
    </submittedName>
</protein>
<organism evidence="2 3">
    <name type="scientific">Pseudomonas multiresinivorans</name>
    <dbReference type="NCBI Taxonomy" id="95301"/>
    <lineage>
        <taxon>Bacteria</taxon>
        <taxon>Pseudomonadati</taxon>
        <taxon>Pseudomonadota</taxon>
        <taxon>Gammaproteobacteria</taxon>
        <taxon>Pseudomonadales</taxon>
        <taxon>Pseudomonadaceae</taxon>
        <taxon>Pseudomonas</taxon>
    </lineage>
</organism>
<dbReference type="CDD" id="cd13589">
    <property type="entry name" value="PBP2_polyamine_RpCGA009"/>
    <property type="match status" value="1"/>
</dbReference>
<dbReference type="AlphaFoldDB" id="A0A7Z3BMT4"/>
<dbReference type="KEGG" id="pmui:G4G71_18795"/>
<dbReference type="PANTHER" id="PTHR30222:SF2">
    <property type="entry name" value="ABC TRANSPORTER SUBSTRATE-BINDING PROTEIN"/>
    <property type="match status" value="1"/>
</dbReference>
<reference evidence="2 3" key="1">
    <citation type="submission" date="2020-02" db="EMBL/GenBank/DDBJ databases">
        <title>Complete genome sequence of Pseudomonas multiresinivorans ORNL1.</title>
        <authorList>
            <person name="Podar M."/>
        </authorList>
    </citation>
    <scope>NUCLEOTIDE SEQUENCE [LARGE SCALE GENOMIC DNA]</scope>
    <source>
        <strain evidence="3">populi</strain>
    </source>
</reference>
<evidence type="ECO:0000313" key="2">
    <source>
        <dbReference type="EMBL" id="QJP09835.1"/>
    </source>
</evidence>
<dbReference type="PROSITE" id="PS51318">
    <property type="entry name" value="TAT"/>
    <property type="match status" value="1"/>
</dbReference>
<name>A0A7Z3BMT4_9PSED</name>
<proteinExistence type="predicted"/>
<dbReference type="Proteomes" id="UP000502549">
    <property type="component" value="Chromosome"/>
</dbReference>
<dbReference type="InterPro" id="IPR006311">
    <property type="entry name" value="TAT_signal"/>
</dbReference>
<dbReference type="EMBL" id="CP048833">
    <property type="protein sequence ID" value="QJP09835.1"/>
    <property type="molecule type" value="Genomic_DNA"/>
</dbReference>
<accession>A0A7Z3BMT4</accession>
<dbReference type="PANTHER" id="PTHR30222">
    <property type="entry name" value="SPERMIDINE/PUTRESCINE-BINDING PERIPLASMIC PROTEIN"/>
    <property type="match status" value="1"/>
</dbReference>
<dbReference type="RefSeq" id="WP_169939516.1">
    <property type="nucleotide sequence ID" value="NZ_CP048833.1"/>
</dbReference>
<evidence type="ECO:0000256" key="1">
    <source>
        <dbReference type="ARBA" id="ARBA00022729"/>
    </source>
</evidence>
<gene>
    <name evidence="2" type="ORF">G4G71_18795</name>
</gene>
<evidence type="ECO:0000313" key="3">
    <source>
        <dbReference type="Proteomes" id="UP000502549"/>
    </source>
</evidence>
<keyword evidence="3" id="KW-1185">Reference proteome</keyword>
<keyword evidence="1" id="KW-0732">Signal</keyword>